<evidence type="ECO:0000313" key="1">
    <source>
        <dbReference type="EMBL" id="SEA80567.1"/>
    </source>
</evidence>
<dbReference type="STRING" id="1122198.SAMN02745729_107175"/>
<evidence type="ECO:0000313" key="2">
    <source>
        <dbReference type="Proteomes" id="UP000242469"/>
    </source>
</evidence>
<accession>A0A1H4E6X0</accession>
<dbReference type="AlphaFoldDB" id="A0A1H4E6X0"/>
<dbReference type="RefSeq" id="WP_139253904.1">
    <property type="nucleotide sequence ID" value="NZ_FNRJ01000007.1"/>
</dbReference>
<proteinExistence type="predicted"/>
<protein>
    <submittedName>
        <fullName evidence="1">Uncharacterized protein</fullName>
    </submittedName>
</protein>
<reference evidence="2" key="1">
    <citation type="submission" date="2016-10" db="EMBL/GenBank/DDBJ databases">
        <authorList>
            <person name="Varghese N."/>
            <person name="Submissions S."/>
        </authorList>
    </citation>
    <scope>NUCLEOTIDE SEQUENCE [LARGE SCALE GENOMIC DNA]</scope>
    <source>
        <strain evidence="2">DSM 11526</strain>
    </source>
</reference>
<dbReference type="Proteomes" id="UP000242469">
    <property type="component" value="Unassembled WGS sequence"/>
</dbReference>
<dbReference type="EMBL" id="FNRJ01000007">
    <property type="protein sequence ID" value="SEA80567.1"/>
    <property type="molecule type" value="Genomic_DNA"/>
</dbReference>
<sequence>MTTDEKNDDVQVSVEGPKQIGKANHHTRAASITLTTYVPQVANVKWVRAYIRNLPWGQGQCTLGSSAWVQAPLDGREPMGWCRAEGRGQGTTEHARWVKVQFYSWSHCNSREAKLEVGYSMPKSLGEEKEIVEIAESLWQEPSLGYTEDKEA</sequence>
<gene>
    <name evidence="1" type="ORF">SAMN02745729_107175</name>
</gene>
<name>A0A1H4E6X0_9GAMM</name>
<organism evidence="1 2">
    <name type="scientific">Marinobacterium iners DSM 11526</name>
    <dbReference type="NCBI Taxonomy" id="1122198"/>
    <lineage>
        <taxon>Bacteria</taxon>
        <taxon>Pseudomonadati</taxon>
        <taxon>Pseudomonadota</taxon>
        <taxon>Gammaproteobacteria</taxon>
        <taxon>Oceanospirillales</taxon>
        <taxon>Oceanospirillaceae</taxon>
        <taxon>Marinobacterium</taxon>
    </lineage>
</organism>
<keyword evidence="2" id="KW-1185">Reference proteome</keyword>